<keyword evidence="1" id="KW-0812">Transmembrane</keyword>
<accession>A0ABY6M218</accession>
<reference evidence="2" key="1">
    <citation type="submission" date="2021-08" db="EMBL/GenBank/DDBJ databases">
        <title>Flavobacterium sp. strain CC-SYL302.</title>
        <authorList>
            <person name="Lin S.-Y."/>
            <person name="Lee T.-H."/>
            <person name="Young C.-C."/>
        </authorList>
    </citation>
    <scope>NUCLEOTIDE SEQUENCE</scope>
    <source>
        <strain evidence="2">CC-SYL302</strain>
    </source>
</reference>
<feature type="transmembrane region" description="Helical" evidence="1">
    <location>
        <begin position="128"/>
        <end position="146"/>
    </location>
</feature>
<gene>
    <name evidence="2" type="ORF">K5I29_00380</name>
</gene>
<feature type="transmembrane region" description="Helical" evidence="1">
    <location>
        <begin position="68"/>
        <end position="91"/>
    </location>
</feature>
<evidence type="ECO:0000313" key="3">
    <source>
        <dbReference type="Proteomes" id="UP001163328"/>
    </source>
</evidence>
<keyword evidence="1" id="KW-1133">Transmembrane helix</keyword>
<dbReference type="RefSeq" id="WP_264433920.1">
    <property type="nucleotide sequence ID" value="NZ_CP081495.1"/>
</dbReference>
<sequence length="194" mass="22649">MERRIEIINSYKFLSGNKNKPLQTRIYNSLTFIIVFSVLGLLCLTGVVFAMLVDWFHLNFSLTWNKSSALVISSILCLLFLAESFYSYLLLKHIKRAQNKKANKNAELVNLELNQIISKQMRLTSNKLLFILGLAIVICALLVEFFNTDVLYVYLWNYLKIPLLIFYVLLFKQVIKNLIQIKRNNILFEITCLK</sequence>
<dbReference type="EMBL" id="CP081495">
    <property type="protein sequence ID" value="UYW01450.1"/>
    <property type="molecule type" value="Genomic_DNA"/>
</dbReference>
<keyword evidence="3" id="KW-1185">Reference proteome</keyword>
<dbReference type="Proteomes" id="UP001163328">
    <property type="component" value="Chromosome"/>
</dbReference>
<evidence type="ECO:0000313" key="2">
    <source>
        <dbReference type="EMBL" id="UYW01450.1"/>
    </source>
</evidence>
<feature type="transmembrane region" description="Helical" evidence="1">
    <location>
        <begin position="30"/>
        <end position="56"/>
    </location>
</feature>
<protein>
    <submittedName>
        <fullName evidence="2">Uncharacterized protein</fullName>
    </submittedName>
</protein>
<feature type="transmembrane region" description="Helical" evidence="1">
    <location>
        <begin position="152"/>
        <end position="171"/>
    </location>
</feature>
<organism evidence="2 3">
    <name type="scientific">Flavobacterium agricola</name>
    <dbReference type="NCBI Taxonomy" id="2870839"/>
    <lineage>
        <taxon>Bacteria</taxon>
        <taxon>Pseudomonadati</taxon>
        <taxon>Bacteroidota</taxon>
        <taxon>Flavobacteriia</taxon>
        <taxon>Flavobacteriales</taxon>
        <taxon>Flavobacteriaceae</taxon>
        <taxon>Flavobacterium</taxon>
    </lineage>
</organism>
<name>A0ABY6M218_9FLAO</name>
<keyword evidence="1" id="KW-0472">Membrane</keyword>
<proteinExistence type="predicted"/>
<evidence type="ECO:0000256" key="1">
    <source>
        <dbReference type="SAM" id="Phobius"/>
    </source>
</evidence>